<comment type="pathway">
    <text evidence="1">Secondary metabolite biosynthesis.</text>
</comment>
<protein>
    <recommendedName>
        <fullName evidence="4">Glutamine amidotransferase domain-containing protein</fullName>
    </recommendedName>
</protein>
<feature type="compositionally biased region" description="Low complexity" evidence="3">
    <location>
        <begin position="258"/>
        <end position="273"/>
    </location>
</feature>
<dbReference type="Gene3D" id="3.40.50.880">
    <property type="match status" value="1"/>
</dbReference>
<feature type="domain" description="Glutamine amidotransferase" evidence="4">
    <location>
        <begin position="56"/>
        <end position="195"/>
    </location>
</feature>
<comment type="caution">
    <text evidence="5">The sequence shown here is derived from an EMBL/GenBank/DDBJ whole genome shotgun (WGS) entry which is preliminary data.</text>
</comment>
<feature type="compositionally biased region" description="Polar residues" evidence="3">
    <location>
        <begin position="308"/>
        <end position="319"/>
    </location>
</feature>
<reference evidence="5 6" key="1">
    <citation type="journal article" date="2024" name="G3 (Bethesda)">
        <title>Genome assembly of Hibiscus sabdariffa L. provides insights into metabolisms of medicinal natural products.</title>
        <authorList>
            <person name="Kim T."/>
        </authorList>
    </citation>
    <scope>NUCLEOTIDE SEQUENCE [LARGE SCALE GENOMIC DNA]</scope>
    <source>
        <strain evidence="5">TK-2024</strain>
        <tissue evidence="5">Old leaves</tissue>
    </source>
</reference>
<evidence type="ECO:0000313" key="5">
    <source>
        <dbReference type="EMBL" id="KAK8568291.1"/>
    </source>
</evidence>
<dbReference type="EMBL" id="JBBPBM010000009">
    <property type="protein sequence ID" value="KAK8568291.1"/>
    <property type="molecule type" value="Genomic_DNA"/>
</dbReference>
<dbReference type="Proteomes" id="UP001472677">
    <property type="component" value="Unassembled WGS sequence"/>
</dbReference>
<comment type="similarity">
    <text evidence="2">Belongs to the peptidase C26 family.</text>
</comment>
<dbReference type="InterPro" id="IPR044992">
    <property type="entry name" value="ChyE-like"/>
</dbReference>
<proteinExistence type="inferred from homology"/>
<organism evidence="5 6">
    <name type="scientific">Hibiscus sabdariffa</name>
    <name type="common">roselle</name>
    <dbReference type="NCBI Taxonomy" id="183260"/>
    <lineage>
        <taxon>Eukaryota</taxon>
        <taxon>Viridiplantae</taxon>
        <taxon>Streptophyta</taxon>
        <taxon>Embryophyta</taxon>
        <taxon>Tracheophyta</taxon>
        <taxon>Spermatophyta</taxon>
        <taxon>Magnoliopsida</taxon>
        <taxon>eudicotyledons</taxon>
        <taxon>Gunneridae</taxon>
        <taxon>Pentapetalae</taxon>
        <taxon>rosids</taxon>
        <taxon>malvids</taxon>
        <taxon>Malvales</taxon>
        <taxon>Malvaceae</taxon>
        <taxon>Malvoideae</taxon>
        <taxon>Hibiscus</taxon>
    </lineage>
</organism>
<evidence type="ECO:0000256" key="1">
    <source>
        <dbReference type="ARBA" id="ARBA00005179"/>
    </source>
</evidence>
<dbReference type="SUPFAM" id="SSF52317">
    <property type="entry name" value="Class I glutamine amidotransferase-like"/>
    <property type="match status" value="1"/>
</dbReference>
<feature type="compositionally biased region" description="Basic and acidic residues" evidence="3">
    <location>
        <begin position="323"/>
        <end position="338"/>
    </location>
</feature>
<dbReference type="PANTHER" id="PTHR42695:SF13">
    <property type="entry name" value="GLUTAMINE AMIDOTRANSFERASE CLASS-I FAMILY PROTEIN, EXPRESSED"/>
    <property type="match status" value="1"/>
</dbReference>
<name>A0ABR2F011_9ROSI</name>
<feature type="compositionally biased region" description="Polar residues" evidence="3">
    <location>
        <begin position="342"/>
        <end position="371"/>
    </location>
</feature>
<evidence type="ECO:0000256" key="3">
    <source>
        <dbReference type="SAM" id="MobiDB-lite"/>
    </source>
</evidence>
<dbReference type="InterPro" id="IPR029062">
    <property type="entry name" value="Class_I_gatase-like"/>
</dbReference>
<evidence type="ECO:0000259" key="4">
    <source>
        <dbReference type="Pfam" id="PF00117"/>
    </source>
</evidence>
<evidence type="ECO:0000313" key="6">
    <source>
        <dbReference type="Proteomes" id="UP001472677"/>
    </source>
</evidence>
<dbReference type="PROSITE" id="PS51273">
    <property type="entry name" value="GATASE_TYPE_1"/>
    <property type="match status" value="1"/>
</dbReference>
<dbReference type="InterPro" id="IPR017926">
    <property type="entry name" value="GATASE"/>
</dbReference>
<dbReference type="Pfam" id="PF00117">
    <property type="entry name" value="GATase"/>
    <property type="match status" value="1"/>
</dbReference>
<dbReference type="PANTHER" id="PTHR42695">
    <property type="entry name" value="GLUTAMINE AMIDOTRANSFERASE YLR126C-RELATED"/>
    <property type="match status" value="1"/>
</dbReference>
<evidence type="ECO:0000256" key="2">
    <source>
        <dbReference type="ARBA" id="ARBA00011083"/>
    </source>
</evidence>
<sequence>MGVAKKFAVLLCAEDSDYVKKRYGGYYGVFVEMLAEEGETWDVFRVANGEFPDDDEIGDFDGFVITGSCNDAHGNDVWICRLVSLLKKLDSLKKKVLGICFGHQILCRALGGKTGRAISGWDIGVRTIHLSSSSSKLFSSLKTPTTLSIIEVHRDEVQELPPKAEIMAWSEKTGIEMFRYGDHMMGIQGHPEYTKDILSHLIDRLTQRCYIEESYGDELKAELEKVEPHKDAWKKLCTSFLKGREPSAVENIGEPSDNNNVEENFVEPETNNNVDEEHSAEENISEPSDDGNVVGSNSDSEDIDYEVSKSTSYKSGFTDTENELEHELDSKVVGDNFRRRSGTNVHQDTVTTSNQPSRQHQDNSPRTSQPHHQSKLLDGCPPPPLRTILLLNLVGNIKATVQGQANPPYHPNFYHQSKLLDGCPPHHSEQFCYSIW</sequence>
<accession>A0ABR2F011</accession>
<keyword evidence="6" id="KW-1185">Reference proteome</keyword>
<dbReference type="CDD" id="cd01741">
    <property type="entry name" value="GATase1_1"/>
    <property type="match status" value="1"/>
</dbReference>
<gene>
    <name evidence="5" type="ORF">V6N12_006845</name>
</gene>
<feature type="region of interest" description="Disordered" evidence="3">
    <location>
        <begin position="247"/>
        <end position="381"/>
    </location>
</feature>